<sequence>MKNYLVASALACAVLSSSAFAADGVINFTGKIINNACVVNPTLNVQMGDVAATDFKKVGDESGSRAFDLELKDCPVNLKNAKVTLDGAADANNAELFKLNDAGATGLALRIERPGNKAVIPGSSTADIPLSEGNNLLPFVAAYKSTDKVTAGDANATLQFSISYN</sequence>
<evidence type="ECO:0000256" key="1">
    <source>
        <dbReference type="ARBA" id="ARBA00004561"/>
    </source>
</evidence>
<evidence type="ECO:0000256" key="4">
    <source>
        <dbReference type="ARBA" id="ARBA00023263"/>
    </source>
</evidence>
<evidence type="ECO:0000259" key="6">
    <source>
        <dbReference type="Pfam" id="PF00419"/>
    </source>
</evidence>
<keyword evidence="3 5" id="KW-0732">Signal</keyword>
<dbReference type="EMBL" id="LT906479">
    <property type="protein sequence ID" value="SNW04939.1"/>
    <property type="molecule type" value="Genomic_DNA"/>
</dbReference>
<accession>A0A240CAQ7</accession>
<dbReference type="Proteomes" id="UP000215134">
    <property type="component" value="Chromosome 1"/>
</dbReference>
<dbReference type="SUPFAM" id="SSF49401">
    <property type="entry name" value="Bacterial adhesins"/>
    <property type="match status" value="1"/>
</dbReference>
<dbReference type="STRING" id="1411141.GCA_001590885_03391"/>
<dbReference type="PANTHER" id="PTHR33420:SF3">
    <property type="entry name" value="FIMBRIAL SUBUNIT ELFA"/>
    <property type="match status" value="1"/>
</dbReference>
<feature type="signal peptide" evidence="5">
    <location>
        <begin position="1"/>
        <end position="21"/>
    </location>
</feature>
<evidence type="ECO:0000256" key="3">
    <source>
        <dbReference type="ARBA" id="ARBA00022729"/>
    </source>
</evidence>
<dbReference type="GeneID" id="75029214"/>
<comment type="subcellular location">
    <subcellularLocation>
        <location evidence="1">Fimbrium</location>
    </subcellularLocation>
</comment>
<keyword evidence="4" id="KW-0281">Fimbrium</keyword>
<dbReference type="GO" id="GO:0043709">
    <property type="term" value="P:cell adhesion involved in single-species biofilm formation"/>
    <property type="evidence" value="ECO:0007669"/>
    <property type="project" value="TreeGrafter"/>
</dbReference>
<dbReference type="GO" id="GO:0009289">
    <property type="term" value="C:pilus"/>
    <property type="evidence" value="ECO:0007669"/>
    <property type="project" value="UniProtKB-SubCell"/>
</dbReference>
<evidence type="ECO:0000313" key="8">
    <source>
        <dbReference type="Proteomes" id="UP000215134"/>
    </source>
</evidence>
<dbReference type="InterPro" id="IPR050263">
    <property type="entry name" value="Bact_Fimbrial_Adh_Pro"/>
</dbReference>
<dbReference type="OrthoDB" id="6466381at2"/>
<organism evidence="7 8">
    <name type="scientific">Serratia ficaria</name>
    <dbReference type="NCBI Taxonomy" id="61651"/>
    <lineage>
        <taxon>Bacteria</taxon>
        <taxon>Pseudomonadati</taxon>
        <taxon>Pseudomonadota</taxon>
        <taxon>Gammaproteobacteria</taxon>
        <taxon>Enterobacterales</taxon>
        <taxon>Yersiniaceae</taxon>
        <taxon>Serratia</taxon>
    </lineage>
</organism>
<evidence type="ECO:0000256" key="5">
    <source>
        <dbReference type="SAM" id="SignalP"/>
    </source>
</evidence>
<feature type="domain" description="Fimbrial-type adhesion" evidence="6">
    <location>
        <begin position="26"/>
        <end position="164"/>
    </location>
</feature>
<proteinExistence type="inferred from homology"/>
<dbReference type="KEGG" id="sfj:SAMEA4384070_4092"/>
<dbReference type="Pfam" id="PF00419">
    <property type="entry name" value="Fimbrial"/>
    <property type="match status" value="1"/>
</dbReference>
<reference evidence="7 8" key="1">
    <citation type="submission" date="2017-06" db="EMBL/GenBank/DDBJ databases">
        <authorList>
            <consortium name="Pathogen Informatics"/>
        </authorList>
    </citation>
    <scope>NUCLEOTIDE SEQUENCE [LARGE SCALE GENOMIC DNA]</scope>
    <source>
        <strain evidence="7 8">NCTC12148</strain>
    </source>
</reference>
<dbReference type="InterPro" id="IPR000259">
    <property type="entry name" value="Adhesion_dom_fimbrial"/>
</dbReference>
<evidence type="ECO:0000256" key="2">
    <source>
        <dbReference type="ARBA" id="ARBA00006671"/>
    </source>
</evidence>
<name>A0A240CAQ7_SERFI</name>
<dbReference type="InterPro" id="IPR008966">
    <property type="entry name" value="Adhesion_dom_sf"/>
</dbReference>
<dbReference type="InterPro" id="IPR036937">
    <property type="entry name" value="Adhesion_dom_fimbrial_sf"/>
</dbReference>
<gene>
    <name evidence="7" type="primary">elfA</name>
    <name evidence="7" type="ORF">SAMEA4384070_04092</name>
</gene>
<dbReference type="Gene3D" id="2.60.40.1090">
    <property type="entry name" value="Fimbrial-type adhesion domain"/>
    <property type="match status" value="1"/>
</dbReference>
<dbReference type="AlphaFoldDB" id="A0A240CAQ7"/>
<feature type="chain" id="PRO_5011279371" evidence="5">
    <location>
        <begin position="22"/>
        <end position="165"/>
    </location>
</feature>
<protein>
    <submittedName>
        <fullName evidence="7">Fimbrial subunit ElfA</fullName>
    </submittedName>
</protein>
<comment type="similarity">
    <text evidence="2">Belongs to the fimbrial protein family.</text>
</comment>
<dbReference type="PANTHER" id="PTHR33420">
    <property type="entry name" value="FIMBRIAL SUBUNIT ELFA-RELATED"/>
    <property type="match status" value="1"/>
</dbReference>
<evidence type="ECO:0000313" key="7">
    <source>
        <dbReference type="EMBL" id="SNW04939.1"/>
    </source>
</evidence>
<dbReference type="RefSeq" id="WP_061798657.1">
    <property type="nucleotide sequence ID" value="NZ_CABITV010000005.1"/>
</dbReference>
<keyword evidence="8" id="KW-1185">Reference proteome</keyword>